<protein>
    <submittedName>
        <fullName evidence="2">Serine/threonine-protein kinase</fullName>
        <ecNumber evidence="2">2.7.11.1</ecNumber>
    </submittedName>
</protein>
<dbReference type="RefSeq" id="WP_183559982.1">
    <property type="nucleotide sequence ID" value="NZ_CBCSLB010000002.1"/>
</dbReference>
<organism evidence="2 3">
    <name type="scientific">Paenibacillus endophyticus</name>
    <dbReference type="NCBI Taxonomy" id="1294268"/>
    <lineage>
        <taxon>Bacteria</taxon>
        <taxon>Bacillati</taxon>
        <taxon>Bacillota</taxon>
        <taxon>Bacilli</taxon>
        <taxon>Bacillales</taxon>
        <taxon>Paenibacillaceae</taxon>
        <taxon>Paenibacillus</taxon>
    </lineage>
</organism>
<dbReference type="EMBL" id="JACHXW010000003">
    <property type="protein sequence ID" value="MBB3151217.1"/>
    <property type="molecule type" value="Genomic_DNA"/>
</dbReference>
<keyword evidence="2" id="KW-0808">Transferase</keyword>
<feature type="domain" description="Protein kinase" evidence="1">
    <location>
        <begin position="30"/>
        <end position="288"/>
    </location>
</feature>
<proteinExistence type="predicted"/>
<dbReference type="PROSITE" id="PS50011">
    <property type="entry name" value="PROTEIN_KINASE_DOM"/>
    <property type="match status" value="1"/>
</dbReference>
<dbReference type="Gene3D" id="1.10.510.10">
    <property type="entry name" value="Transferase(Phosphotransferase) domain 1"/>
    <property type="match status" value="1"/>
</dbReference>
<dbReference type="InterPro" id="IPR000719">
    <property type="entry name" value="Prot_kinase_dom"/>
</dbReference>
<dbReference type="InterPro" id="IPR011009">
    <property type="entry name" value="Kinase-like_dom_sf"/>
</dbReference>
<gene>
    <name evidence="2" type="ORF">FHS16_001260</name>
</gene>
<comment type="caution">
    <text evidence="2">The sequence shown here is derived from an EMBL/GenBank/DDBJ whole genome shotgun (WGS) entry which is preliminary data.</text>
</comment>
<dbReference type="SUPFAM" id="SSF56112">
    <property type="entry name" value="Protein kinase-like (PK-like)"/>
    <property type="match status" value="1"/>
</dbReference>
<evidence type="ECO:0000313" key="3">
    <source>
        <dbReference type="Proteomes" id="UP000518605"/>
    </source>
</evidence>
<evidence type="ECO:0000313" key="2">
    <source>
        <dbReference type="EMBL" id="MBB3151217.1"/>
    </source>
</evidence>
<dbReference type="GO" id="GO:0004674">
    <property type="term" value="F:protein serine/threonine kinase activity"/>
    <property type="evidence" value="ECO:0007669"/>
    <property type="project" value="UniProtKB-EC"/>
</dbReference>
<name>A0A7W5C4T5_9BACL</name>
<dbReference type="EC" id="2.7.11.1" evidence="2"/>
<keyword evidence="3" id="KW-1185">Reference proteome</keyword>
<reference evidence="2 3" key="1">
    <citation type="submission" date="2020-08" db="EMBL/GenBank/DDBJ databases">
        <title>Genomic Encyclopedia of Type Strains, Phase III (KMG-III): the genomes of soil and plant-associated and newly described type strains.</title>
        <authorList>
            <person name="Whitman W."/>
        </authorList>
    </citation>
    <scope>NUCLEOTIDE SEQUENCE [LARGE SCALE GENOMIC DNA]</scope>
    <source>
        <strain evidence="2 3">CECT 8234</strain>
    </source>
</reference>
<dbReference type="AlphaFoldDB" id="A0A7W5C4T5"/>
<accession>A0A7W5C4T5</accession>
<keyword evidence="2" id="KW-0418">Kinase</keyword>
<sequence>MPQQPYVYELDHVTFQLEEKHDFGWIKKLGSVFQVFDQQDSGNISFGIEKAGRKYFVKYAGARLASYIGNTDDAIARLRSAIPLYEQLQHPSLIELVDRIELDAGYAAVFQWFEGESLHPHWSFPPPAKYVDPASPYFRFKQLPPATRLLALDRIFAFHAYMEQQGFVAVDFYDGSLLYDFSRNEIKICDIDVYQKKPFINTMGRLWGSSRFMSPEEFVRGAAIDEVSNVFTMGAAAFALLGSEQDRSYAKWDACERLYNVAMQAVNPDREGRFASVSAFKSAWDAAL</sequence>
<dbReference type="Proteomes" id="UP000518605">
    <property type="component" value="Unassembled WGS sequence"/>
</dbReference>
<dbReference type="GO" id="GO:0005524">
    <property type="term" value="F:ATP binding"/>
    <property type="evidence" value="ECO:0007669"/>
    <property type="project" value="InterPro"/>
</dbReference>
<evidence type="ECO:0000259" key="1">
    <source>
        <dbReference type="PROSITE" id="PS50011"/>
    </source>
</evidence>